<keyword evidence="5 7" id="KW-0460">Magnesium</keyword>
<dbReference type="NCBIfam" id="TIGR03990">
    <property type="entry name" value="Arch_GlmM"/>
    <property type="match status" value="1"/>
</dbReference>
<proteinExistence type="inferred from homology"/>
<comment type="cofactor">
    <cofactor evidence="1">
        <name>Mg(2+)</name>
        <dbReference type="ChEBI" id="CHEBI:18420"/>
    </cofactor>
</comment>
<dbReference type="EMBL" id="QWET01000004">
    <property type="protein sequence ID" value="RIH66036.1"/>
    <property type="molecule type" value="Genomic_DNA"/>
</dbReference>
<dbReference type="PANTHER" id="PTHR42946:SF1">
    <property type="entry name" value="PHOSPHOGLUCOMUTASE (ALPHA-D-GLUCOSE-1,6-BISPHOSPHATE-DEPENDENT)"/>
    <property type="match status" value="1"/>
</dbReference>
<reference evidence="12 13" key="1">
    <citation type="journal article" date="2015" name="Int. J. Syst. Evol. Microbiol.">
        <title>Mariniphaga sediminis sp. nov., isolated from coastal sediment.</title>
        <authorList>
            <person name="Wang F.Q."/>
            <person name="Shen Q.Y."/>
            <person name="Chen G.J."/>
            <person name="Du Z.J."/>
        </authorList>
    </citation>
    <scope>NUCLEOTIDE SEQUENCE [LARGE SCALE GENOMIC DNA]</scope>
    <source>
        <strain evidence="12 13">SY21</strain>
    </source>
</reference>
<feature type="domain" description="Alpha-D-phosphohexomutase alpha/beta/alpha" evidence="9">
    <location>
        <begin position="8"/>
        <end position="138"/>
    </location>
</feature>
<evidence type="ECO:0000256" key="1">
    <source>
        <dbReference type="ARBA" id="ARBA00001946"/>
    </source>
</evidence>
<keyword evidence="13" id="KW-1185">Reference proteome</keyword>
<evidence type="ECO:0000256" key="4">
    <source>
        <dbReference type="ARBA" id="ARBA00022723"/>
    </source>
</evidence>
<evidence type="ECO:0000256" key="6">
    <source>
        <dbReference type="ARBA" id="ARBA00023235"/>
    </source>
</evidence>
<dbReference type="Gene3D" id="3.40.120.10">
    <property type="entry name" value="Alpha-D-Glucose-1,6-Bisphosphate, subunit A, domain 3"/>
    <property type="match status" value="3"/>
</dbReference>
<dbReference type="Pfam" id="PF02878">
    <property type="entry name" value="PGM_PMM_I"/>
    <property type="match status" value="1"/>
</dbReference>
<dbReference type="GO" id="GO:0006048">
    <property type="term" value="P:UDP-N-acetylglucosamine biosynthetic process"/>
    <property type="evidence" value="ECO:0007669"/>
    <property type="project" value="TreeGrafter"/>
</dbReference>
<evidence type="ECO:0000256" key="2">
    <source>
        <dbReference type="ARBA" id="ARBA00010231"/>
    </source>
</evidence>
<dbReference type="InterPro" id="IPR016066">
    <property type="entry name" value="A-D-PHexomutase_CS"/>
</dbReference>
<dbReference type="PANTHER" id="PTHR42946">
    <property type="entry name" value="PHOSPHOHEXOSE MUTASE"/>
    <property type="match status" value="1"/>
</dbReference>
<dbReference type="InterPro" id="IPR005846">
    <property type="entry name" value="A-D-PHexomutase_a/b/a-III"/>
</dbReference>
<evidence type="ECO:0000259" key="8">
    <source>
        <dbReference type="Pfam" id="PF00408"/>
    </source>
</evidence>
<accession>A0A399D3J5</accession>
<organism evidence="12 13">
    <name type="scientific">Mariniphaga sediminis</name>
    <dbReference type="NCBI Taxonomy" id="1628158"/>
    <lineage>
        <taxon>Bacteria</taxon>
        <taxon>Pseudomonadati</taxon>
        <taxon>Bacteroidota</taxon>
        <taxon>Bacteroidia</taxon>
        <taxon>Marinilabiliales</taxon>
        <taxon>Prolixibacteraceae</taxon>
        <taxon>Mariniphaga</taxon>
    </lineage>
</organism>
<dbReference type="GO" id="GO:0005829">
    <property type="term" value="C:cytosol"/>
    <property type="evidence" value="ECO:0007669"/>
    <property type="project" value="TreeGrafter"/>
</dbReference>
<dbReference type="InterPro" id="IPR036900">
    <property type="entry name" value="A-D-PHexomutase_C_sf"/>
</dbReference>
<dbReference type="FunFam" id="3.40.120.10:FF:000020">
    <property type="entry name" value="Phosphoglucosamine mutase"/>
    <property type="match status" value="1"/>
</dbReference>
<feature type="domain" description="Alpha-D-phosphohexomutase C-terminal" evidence="8">
    <location>
        <begin position="399"/>
        <end position="451"/>
    </location>
</feature>
<name>A0A399D3J5_9BACT</name>
<feature type="domain" description="Alpha-D-phosphohexomutase alpha/beta/alpha" evidence="11">
    <location>
        <begin position="269"/>
        <end position="374"/>
    </location>
</feature>
<protein>
    <submittedName>
        <fullName evidence="12">Phosphoglucosamine mutase</fullName>
        <ecNumber evidence="12">5.4.2.10</ecNumber>
    </submittedName>
</protein>
<dbReference type="OrthoDB" id="9806956at2"/>
<evidence type="ECO:0000313" key="13">
    <source>
        <dbReference type="Proteomes" id="UP000266441"/>
    </source>
</evidence>
<evidence type="ECO:0000256" key="7">
    <source>
        <dbReference type="RuleBase" id="RU004326"/>
    </source>
</evidence>
<dbReference type="InterPro" id="IPR005845">
    <property type="entry name" value="A-D-PHexomutase_a/b/a-II"/>
</dbReference>
<dbReference type="InterPro" id="IPR005843">
    <property type="entry name" value="A-D-PHexomutase_C"/>
</dbReference>
<keyword evidence="4 7" id="KW-0479">Metal-binding</keyword>
<dbReference type="GO" id="GO:0008966">
    <property type="term" value="F:phosphoglucosamine mutase activity"/>
    <property type="evidence" value="ECO:0007669"/>
    <property type="project" value="UniProtKB-EC"/>
</dbReference>
<dbReference type="GO" id="GO:0009252">
    <property type="term" value="P:peptidoglycan biosynthetic process"/>
    <property type="evidence" value="ECO:0007669"/>
    <property type="project" value="TreeGrafter"/>
</dbReference>
<evidence type="ECO:0000259" key="9">
    <source>
        <dbReference type="Pfam" id="PF02878"/>
    </source>
</evidence>
<dbReference type="PROSITE" id="PS00710">
    <property type="entry name" value="PGM_PMM"/>
    <property type="match status" value="1"/>
</dbReference>
<comment type="caution">
    <text evidence="12">The sequence shown here is derived from an EMBL/GenBank/DDBJ whole genome shotgun (WGS) entry which is preliminary data.</text>
</comment>
<dbReference type="FunFam" id="3.30.310.50:FF:000006">
    <property type="entry name" value="Phosphoglucosamine mutase"/>
    <property type="match status" value="1"/>
</dbReference>
<dbReference type="Pfam" id="PF00408">
    <property type="entry name" value="PGM_PMM_IV"/>
    <property type="match status" value="1"/>
</dbReference>
<dbReference type="EC" id="5.4.2.10" evidence="12"/>
<dbReference type="InterPro" id="IPR050060">
    <property type="entry name" value="Phosphoglucosamine_mutase"/>
</dbReference>
<dbReference type="InterPro" id="IPR005841">
    <property type="entry name" value="Alpha-D-phosphohexomutase_SF"/>
</dbReference>
<dbReference type="InterPro" id="IPR024086">
    <property type="entry name" value="GlmM_arc-type"/>
</dbReference>
<evidence type="ECO:0000256" key="5">
    <source>
        <dbReference type="ARBA" id="ARBA00022842"/>
    </source>
</evidence>
<evidence type="ECO:0000259" key="11">
    <source>
        <dbReference type="Pfam" id="PF02880"/>
    </source>
</evidence>
<sequence length="460" mass="49467">MALIKSISGIRGTIGGKPGEGLSPLDVVKFTAAYATWARQNSAKEELKIVVGRDARISGEMVSSLVVATLSGMGCHVVNIGLATTPTTEIAVTEEQADGGLILTASHNPKQWNALKLLNNNGEFLDANEGAQVLQWAESGDFVFAEVDKLGTVVEKDYTLVHVQKVLDLKLVDKAAIEAANFSVAVDAVNSVGGIAVPVLLKALGVKNIVEINCDPTGHFAHTPEPIPENLTETSEIIRQNNVDIGFVVDPDVDRLVVINEDGSMFNEEYTLVAIADYILKNTPGNTVSNLSSSRALRDVTEKHGQNYTAAAVGEVNVVAQMKKTNAVIGGEGNGGVIYPASHYGRDALVGAALFLTHLAKSGLKCSELRKSYPDYFISKNKIELTPEIDVDTLLEKVKEKYQSETITDIDGVKIDFPQSWVHLRKSNTEPIIRIYAEAKSENAARELASGIIADIQSFL</sequence>
<dbReference type="PRINTS" id="PR00509">
    <property type="entry name" value="PGMPMM"/>
</dbReference>
<dbReference type="AlphaFoldDB" id="A0A399D3J5"/>
<dbReference type="SUPFAM" id="SSF55957">
    <property type="entry name" value="Phosphoglucomutase, C-terminal domain"/>
    <property type="match status" value="1"/>
</dbReference>
<dbReference type="Proteomes" id="UP000266441">
    <property type="component" value="Unassembled WGS sequence"/>
</dbReference>
<dbReference type="InterPro" id="IPR016055">
    <property type="entry name" value="A-D-PHexomutase_a/b/a-I/II/III"/>
</dbReference>
<keyword evidence="6 12" id="KW-0413">Isomerase</keyword>
<dbReference type="SUPFAM" id="SSF53738">
    <property type="entry name" value="Phosphoglucomutase, first 3 domains"/>
    <property type="match status" value="3"/>
</dbReference>
<evidence type="ECO:0000313" key="12">
    <source>
        <dbReference type="EMBL" id="RIH66036.1"/>
    </source>
</evidence>
<dbReference type="InterPro" id="IPR005844">
    <property type="entry name" value="A-D-PHexomutase_a/b/a-I"/>
</dbReference>
<gene>
    <name evidence="12" type="primary">glmM</name>
    <name evidence="12" type="ORF">D1164_07180</name>
</gene>
<evidence type="ECO:0000256" key="3">
    <source>
        <dbReference type="ARBA" id="ARBA00022553"/>
    </source>
</evidence>
<comment type="similarity">
    <text evidence="2 7">Belongs to the phosphohexose mutase family.</text>
</comment>
<evidence type="ECO:0000259" key="10">
    <source>
        <dbReference type="Pfam" id="PF02879"/>
    </source>
</evidence>
<feature type="domain" description="Alpha-D-phosphohexomutase alpha/beta/alpha" evidence="10">
    <location>
        <begin position="170"/>
        <end position="263"/>
    </location>
</feature>
<dbReference type="GO" id="GO:0000287">
    <property type="term" value="F:magnesium ion binding"/>
    <property type="evidence" value="ECO:0007669"/>
    <property type="project" value="InterPro"/>
</dbReference>
<dbReference type="GO" id="GO:0005975">
    <property type="term" value="P:carbohydrate metabolic process"/>
    <property type="evidence" value="ECO:0007669"/>
    <property type="project" value="InterPro"/>
</dbReference>
<dbReference type="Pfam" id="PF02880">
    <property type="entry name" value="PGM_PMM_III"/>
    <property type="match status" value="1"/>
</dbReference>
<dbReference type="Pfam" id="PF02879">
    <property type="entry name" value="PGM_PMM_II"/>
    <property type="match status" value="1"/>
</dbReference>
<keyword evidence="3" id="KW-0597">Phosphoprotein</keyword>
<dbReference type="RefSeq" id="WP_119349270.1">
    <property type="nucleotide sequence ID" value="NZ_QWET01000004.1"/>
</dbReference>
<dbReference type="GO" id="GO:0004615">
    <property type="term" value="F:phosphomannomutase activity"/>
    <property type="evidence" value="ECO:0007669"/>
    <property type="project" value="TreeGrafter"/>
</dbReference>
<dbReference type="Gene3D" id="3.30.310.50">
    <property type="entry name" value="Alpha-D-phosphohexomutase, C-terminal domain"/>
    <property type="match status" value="1"/>
</dbReference>